<evidence type="ECO:0000259" key="3">
    <source>
        <dbReference type="SMART" id="SM00382"/>
    </source>
</evidence>
<sequence length="1031" mass="117206">MPPEIPHSQPQYTLLNKDKLVGSTKQALGTSSESNKIQGFIPSTEVKRDGPDADVDVVESDDGGDLAPLEDDSDEEHRVAIHAANSLIPSLERIVLAREKNNGSIRLRSNQAVLHHSLTNMRIEDLERELKQLKTDVYKLDEAIETPVKARFPVHRHQLLRLSPHHFRVTSQSVRLPCSQQPALEVKLQERVASKTTDLGINHGQQGKIQDREQLVSNRLLGNELHTPERLRIRSYSLLTHLEDITGSDVYSLAQRSTIDQEKVHGGVVFLRPFKLFVRHESLIRESLKELEVKMRKAATADESTETIVSKNRKAPRREYEDKDLLEDLKLLVHQFFDVDLRPTFELRRMIDEGIALNIEYGDLWHLFSRGDIVVLQSDQTHAHRVVNLAGGRERLRYTARLDERQKPVHLDGFVVDCLSLGADGSSYVPKLEKITIKQYNGKRRITTLPVYPLRFDPREAELRTKFSAVGRRFLDLTRHPFCHKTARGRTLDEPSHELDAQVIVDMTLASTAKSEWRLGSSISTDDFTQRDERETKEDSWCRHRDEACCGGDAIFKDLKYDELDAAMFAGRVMGMLGPLQEKDLTEEDLMLMQPYVYAFVLRSRQWVKVRTSDLHDVMFENSFQDLVIPDDHKETVRALVKTHENTRASYLSEDFRPSIGSALDLVKGKGAGLIILLHGPPGVGKTSTAECVADDTKRPLYPITCGDIGETAAEVESKLQYNFRLAHKWGCVLLLDEADIFLAKRTKTDLRHNAVTSVFLRSLEYYAGILFLTSNRVGAIDPAFKSRIKMSLSYPRLDLSVTTQLYQKFIDRTRAEQEATQTHRFKIRDKEILAFAKKHFIGLERENRETWNGRQIRNAFQTAIALVEYQYMTKDADEPKPSLGKKQFKSVAQGSREFDNYLYSVLGLTEADEARRDGWRDDGFMVAPVPMAMNPLGATQRSQAAWPSHNRQTGKKVQQVSDSDDLSDSDTDEDNEDESDKEKNRYFAAGAPATKVTVEAQSANISGGSIDMEQFQKFLKFQDMMAKQST</sequence>
<dbReference type="Gene3D" id="3.40.50.300">
    <property type="entry name" value="P-loop containing nucleotide triphosphate hydrolases"/>
    <property type="match status" value="1"/>
</dbReference>
<dbReference type="InterPro" id="IPR003959">
    <property type="entry name" value="ATPase_AAA_core"/>
</dbReference>
<dbReference type="PANTHER" id="PTHR46411">
    <property type="entry name" value="FAMILY ATPASE, PUTATIVE-RELATED"/>
    <property type="match status" value="1"/>
</dbReference>
<dbReference type="SMART" id="SM00382">
    <property type="entry name" value="AAA"/>
    <property type="match status" value="1"/>
</dbReference>
<organism evidence="4 5">
    <name type="scientific">Colletotrichum navitas</name>
    <dbReference type="NCBI Taxonomy" id="681940"/>
    <lineage>
        <taxon>Eukaryota</taxon>
        <taxon>Fungi</taxon>
        <taxon>Dikarya</taxon>
        <taxon>Ascomycota</taxon>
        <taxon>Pezizomycotina</taxon>
        <taxon>Sordariomycetes</taxon>
        <taxon>Hypocreomycetidae</taxon>
        <taxon>Glomerellales</taxon>
        <taxon>Glomerellaceae</taxon>
        <taxon>Colletotrichum</taxon>
        <taxon>Colletotrichum graminicola species complex</taxon>
    </lineage>
</organism>
<dbReference type="CDD" id="cd19481">
    <property type="entry name" value="RecA-like_protease"/>
    <property type="match status" value="1"/>
</dbReference>
<name>A0AAD8UY15_9PEZI</name>
<dbReference type="GeneID" id="85440447"/>
<feature type="compositionally biased region" description="Acidic residues" evidence="2">
    <location>
        <begin position="963"/>
        <end position="980"/>
    </location>
</feature>
<dbReference type="GO" id="GO:0016887">
    <property type="term" value="F:ATP hydrolysis activity"/>
    <property type="evidence" value="ECO:0007669"/>
    <property type="project" value="InterPro"/>
</dbReference>
<dbReference type="Proteomes" id="UP001230504">
    <property type="component" value="Unassembled WGS sequence"/>
</dbReference>
<proteinExistence type="predicted"/>
<feature type="region of interest" description="Disordered" evidence="2">
    <location>
        <begin position="940"/>
        <end position="993"/>
    </location>
</feature>
<dbReference type="GO" id="GO:0005524">
    <property type="term" value="F:ATP binding"/>
    <property type="evidence" value="ECO:0007669"/>
    <property type="project" value="InterPro"/>
</dbReference>
<evidence type="ECO:0000256" key="1">
    <source>
        <dbReference type="SAM" id="Coils"/>
    </source>
</evidence>
<evidence type="ECO:0000256" key="2">
    <source>
        <dbReference type="SAM" id="MobiDB-lite"/>
    </source>
</evidence>
<feature type="compositionally biased region" description="Polar residues" evidence="2">
    <location>
        <begin position="940"/>
        <end position="961"/>
    </location>
</feature>
<dbReference type="SUPFAM" id="SSF52540">
    <property type="entry name" value="P-loop containing nucleoside triphosphate hydrolases"/>
    <property type="match status" value="1"/>
</dbReference>
<dbReference type="InterPro" id="IPR027417">
    <property type="entry name" value="P-loop_NTPase"/>
</dbReference>
<accession>A0AAD8UY15</accession>
<evidence type="ECO:0000313" key="4">
    <source>
        <dbReference type="EMBL" id="KAK1561755.1"/>
    </source>
</evidence>
<feature type="coiled-coil region" evidence="1">
    <location>
        <begin position="116"/>
        <end position="143"/>
    </location>
</feature>
<feature type="region of interest" description="Disordered" evidence="2">
    <location>
        <begin position="24"/>
        <end position="51"/>
    </location>
</feature>
<comment type="caution">
    <text evidence="4">The sequence shown here is derived from an EMBL/GenBank/DDBJ whole genome shotgun (WGS) entry which is preliminary data.</text>
</comment>
<dbReference type="Pfam" id="PF00004">
    <property type="entry name" value="AAA"/>
    <property type="match status" value="1"/>
</dbReference>
<dbReference type="RefSeq" id="XP_060406846.1">
    <property type="nucleotide sequence ID" value="XM_060556207.1"/>
</dbReference>
<dbReference type="Pfam" id="PF23232">
    <property type="entry name" value="AAA_lid_13"/>
    <property type="match status" value="1"/>
</dbReference>
<dbReference type="InterPro" id="IPR054289">
    <property type="entry name" value="DUF7025"/>
</dbReference>
<evidence type="ECO:0000313" key="5">
    <source>
        <dbReference type="Proteomes" id="UP001230504"/>
    </source>
</evidence>
<dbReference type="Pfam" id="PF22942">
    <property type="entry name" value="DUF7025"/>
    <property type="match status" value="1"/>
</dbReference>
<gene>
    <name evidence="4" type="ORF">LY79DRAFT_530822</name>
</gene>
<feature type="domain" description="AAA+ ATPase" evidence="3">
    <location>
        <begin position="672"/>
        <end position="799"/>
    </location>
</feature>
<keyword evidence="5" id="KW-1185">Reference proteome</keyword>
<reference evidence="4" key="1">
    <citation type="submission" date="2021-06" db="EMBL/GenBank/DDBJ databases">
        <title>Comparative genomics, transcriptomics and evolutionary studies reveal genomic signatures of adaptation to plant cell wall in hemibiotrophic fungi.</title>
        <authorList>
            <consortium name="DOE Joint Genome Institute"/>
            <person name="Baroncelli R."/>
            <person name="Diaz J.F."/>
            <person name="Benocci T."/>
            <person name="Peng M."/>
            <person name="Battaglia E."/>
            <person name="Haridas S."/>
            <person name="Andreopoulos W."/>
            <person name="Labutti K."/>
            <person name="Pangilinan J."/>
            <person name="Floch G.L."/>
            <person name="Makela M.R."/>
            <person name="Henrissat B."/>
            <person name="Grigoriev I.V."/>
            <person name="Crouch J.A."/>
            <person name="De Vries R.P."/>
            <person name="Sukno S.A."/>
            <person name="Thon M.R."/>
        </authorList>
    </citation>
    <scope>NUCLEOTIDE SEQUENCE</scope>
    <source>
        <strain evidence="4">CBS 125086</strain>
    </source>
</reference>
<dbReference type="PANTHER" id="PTHR46411:SF3">
    <property type="entry name" value="AAA+ ATPASE DOMAIN-CONTAINING PROTEIN"/>
    <property type="match status" value="1"/>
</dbReference>
<dbReference type="AlphaFoldDB" id="A0AAD8UY15"/>
<dbReference type="EMBL" id="JAHLJV010000234">
    <property type="protein sequence ID" value="KAK1561755.1"/>
    <property type="molecule type" value="Genomic_DNA"/>
</dbReference>
<dbReference type="InterPro" id="IPR003593">
    <property type="entry name" value="AAA+_ATPase"/>
</dbReference>
<feature type="compositionally biased region" description="Polar residues" evidence="2">
    <location>
        <begin position="24"/>
        <end position="37"/>
    </location>
</feature>
<keyword evidence="1" id="KW-0175">Coiled coil</keyword>
<dbReference type="InterPro" id="IPR056599">
    <property type="entry name" value="AAA_lid_fung"/>
</dbReference>
<protein>
    <recommendedName>
        <fullName evidence="3">AAA+ ATPase domain-containing protein</fullName>
    </recommendedName>
</protein>